<sequence length="155" mass="17478">MKYKFRNVVLGGTFDTLHSGHVKLLATATLIGDRILIGLTSDSFASTYKQYKVRPFSVRLANLRNLMSLIAPEREVAYVEIHDPYGPAVFDPRLEAIVASIETAPRALQINDERAKRGLRPMEVFIISTVRDGYGHTLSSTYIRRVLERPESKQS</sequence>
<gene>
    <name evidence="7" type="primary">coaD</name>
    <name evidence="9" type="ORF">HA333_12050</name>
</gene>
<dbReference type="EC" id="2.7.7.3" evidence="7"/>
<evidence type="ECO:0000256" key="5">
    <source>
        <dbReference type="ARBA" id="ARBA00022840"/>
    </source>
</evidence>
<evidence type="ECO:0000256" key="1">
    <source>
        <dbReference type="ARBA" id="ARBA00022490"/>
    </source>
</evidence>
<comment type="pathway">
    <text evidence="7">Cofactor biosynthesis; coenzyme A biosynthesis.</text>
</comment>
<protein>
    <recommendedName>
        <fullName evidence="7">Phosphopantetheine adenylyltransferase</fullName>
        <ecNumber evidence="7">2.7.7.3</ecNumber>
    </recommendedName>
    <alternativeName>
        <fullName evidence="7">Dephospho-CoA pyrophosphorylase</fullName>
    </alternativeName>
    <alternativeName>
        <fullName evidence="7">Pantetheine-phosphate adenylyltransferase</fullName>
        <shortName evidence="7">PPAT</shortName>
    </alternativeName>
</protein>
<evidence type="ECO:0000256" key="3">
    <source>
        <dbReference type="ARBA" id="ARBA00022695"/>
    </source>
</evidence>
<dbReference type="GO" id="GO:0015937">
    <property type="term" value="P:coenzyme A biosynthetic process"/>
    <property type="evidence" value="ECO:0007669"/>
    <property type="project" value="UniProtKB-UniRule"/>
</dbReference>
<keyword evidence="6 7" id="KW-0173">Coenzyme A biosynthesis</keyword>
<dbReference type="FunFam" id="3.40.50.620:FF:000376">
    <property type="entry name" value="Phosphopantetheine adenylyltransferase"/>
    <property type="match status" value="1"/>
</dbReference>
<dbReference type="Proteomes" id="UP000651120">
    <property type="component" value="Unassembled WGS sequence"/>
</dbReference>
<dbReference type="NCBIfam" id="NF001985">
    <property type="entry name" value="PRK00777.1"/>
    <property type="match status" value="1"/>
</dbReference>
<organism evidence="9 10">
    <name type="scientific">Pyrobaculum aerophilum</name>
    <dbReference type="NCBI Taxonomy" id="13773"/>
    <lineage>
        <taxon>Archaea</taxon>
        <taxon>Thermoproteota</taxon>
        <taxon>Thermoprotei</taxon>
        <taxon>Thermoproteales</taxon>
        <taxon>Thermoproteaceae</taxon>
        <taxon>Pyrobaculum</taxon>
    </lineage>
</organism>
<comment type="similarity">
    <text evidence="7">Belongs to the eukaryotic CoaD family.</text>
</comment>
<dbReference type="PANTHER" id="PTHR43793:SF1">
    <property type="entry name" value="FAD SYNTHASE"/>
    <property type="match status" value="1"/>
</dbReference>
<dbReference type="EMBL" id="DUJP01000038">
    <property type="protein sequence ID" value="HII48135.1"/>
    <property type="molecule type" value="Genomic_DNA"/>
</dbReference>
<reference evidence="9" key="1">
    <citation type="journal article" date="2020" name="bioRxiv">
        <title>A rank-normalized archaeal taxonomy based on genome phylogeny resolves widespread incomplete and uneven classifications.</title>
        <authorList>
            <person name="Rinke C."/>
            <person name="Chuvochina M."/>
            <person name="Mussig A.J."/>
            <person name="Chaumeil P.-A."/>
            <person name="Waite D.W."/>
            <person name="Whitman W.B."/>
            <person name="Parks D.H."/>
            <person name="Hugenholtz P."/>
        </authorList>
    </citation>
    <scope>NUCLEOTIDE SEQUENCE</scope>
    <source>
        <strain evidence="9">UBA8839</strain>
    </source>
</reference>
<dbReference type="GO" id="GO:0005524">
    <property type="term" value="F:ATP binding"/>
    <property type="evidence" value="ECO:0007669"/>
    <property type="project" value="UniProtKB-KW"/>
</dbReference>
<evidence type="ECO:0000313" key="10">
    <source>
        <dbReference type="Proteomes" id="UP000651120"/>
    </source>
</evidence>
<dbReference type="InterPro" id="IPR004821">
    <property type="entry name" value="Cyt_trans-like"/>
</dbReference>
<comment type="subcellular location">
    <subcellularLocation>
        <location evidence="7">Cytoplasm</location>
    </subcellularLocation>
</comment>
<dbReference type="RefSeq" id="WP_011007572.1">
    <property type="nucleotide sequence ID" value="NZ_DUJP01000038.1"/>
</dbReference>
<evidence type="ECO:0000256" key="4">
    <source>
        <dbReference type="ARBA" id="ARBA00022741"/>
    </source>
</evidence>
<comment type="catalytic activity">
    <reaction evidence="7">
        <text>(R)-4'-phosphopantetheine + ATP + H(+) = 3'-dephospho-CoA + diphosphate</text>
        <dbReference type="Rhea" id="RHEA:19801"/>
        <dbReference type="ChEBI" id="CHEBI:15378"/>
        <dbReference type="ChEBI" id="CHEBI:30616"/>
        <dbReference type="ChEBI" id="CHEBI:33019"/>
        <dbReference type="ChEBI" id="CHEBI:57328"/>
        <dbReference type="ChEBI" id="CHEBI:61723"/>
        <dbReference type="EC" id="2.7.7.3"/>
    </reaction>
</comment>
<dbReference type="OMA" id="APHEQAV"/>
<comment type="function">
    <text evidence="7">Reversibly transfers an adenylyl group from ATP to 4'-phosphopantetheine, yielding dephospho-CoA (dPCoA) and pyrophosphate.</text>
</comment>
<keyword evidence="4 7" id="KW-0547">Nucleotide-binding</keyword>
<dbReference type="GO" id="GO:0004595">
    <property type="term" value="F:pantetheine-phosphate adenylyltransferase activity"/>
    <property type="evidence" value="ECO:0007669"/>
    <property type="project" value="UniProtKB-UniRule"/>
</dbReference>
<evidence type="ECO:0000259" key="8">
    <source>
        <dbReference type="Pfam" id="PF01467"/>
    </source>
</evidence>
<evidence type="ECO:0000256" key="2">
    <source>
        <dbReference type="ARBA" id="ARBA00022679"/>
    </source>
</evidence>
<feature type="domain" description="Cytidyltransferase-like" evidence="8">
    <location>
        <begin position="9"/>
        <end position="145"/>
    </location>
</feature>
<dbReference type="SUPFAM" id="SSF52374">
    <property type="entry name" value="Nucleotidylyl transferase"/>
    <property type="match status" value="1"/>
</dbReference>
<dbReference type="InterPro" id="IPR014729">
    <property type="entry name" value="Rossmann-like_a/b/a_fold"/>
</dbReference>
<dbReference type="NCBIfam" id="TIGR00125">
    <property type="entry name" value="cyt_tran_rel"/>
    <property type="match status" value="1"/>
</dbReference>
<dbReference type="UniPathway" id="UPA00241"/>
<dbReference type="AlphaFoldDB" id="A0A832STZ8"/>
<dbReference type="Gene3D" id="3.40.50.620">
    <property type="entry name" value="HUPs"/>
    <property type="match status" value="1"/>
</dbReference>
<comment type="caution">
    <text evidence="9">The sequence shown here is derived from an EMBL/GenBank/DDBJ whole genome shotgun (WGS) entry which is preliminary data.</text>
</comment>
<dbReference type="GeneID" id="1465333"/>
<keyword evidence="2 7" id="KW-0808">Transferase</keyword>
<dbReference type="HAMAP" id="MF_00647">
    <property type="entry name" value="PPAT_arch"/>
    <property type="match status" value="1"/>
</dbReference>
<proteinExistence type="inferred from homology"/>
<keyword evidence="1 7" id="KW-0963">Cytoplasm</keyword>
<dbReference type="GO" id="GO:0005737">
    <property type="term" value="C:cytoplasm"/>
    <property type="evidence" value="ECO:0007669"/>
    <property type="project" value="UniProtKB-SubCell"/>
</dbReference>
<dbReference type="InterPro" id="IPR050385">
    <property type="entry name" value="Archaeal_FAD_synthase"/>
</dbReference>
<evidence type="ECO:0000313" key="9">
    <source>
        <dbReference type="EMBL" id="HII48135.1"/>
    </source>
</evidence>
<name>A0A832STZ8_9CREN</name>
<keyword evidence="3 7" id="KW-0548">Nucleotidyltransferase</keyword>
<evidence type="ECO:0000256" key="7">
    <source>
        <dbReference type="HAMAP-Rule" id="MF_00647"/>
    </source>
</evidence>
<dbReference type="PANTHER" id="PTHR43793">
    <property type="entry name" value="FAD SYNTHASE"/>
    <property type="match status" value="1"/>
</dbReference>
<keyword evidence="5 7" id="KW-0067">ATP-binding</keyword>
<dbReference type="SMR" id="A0A832STZ8"/>
<dbReference type="InterPro" id="IPR023540">
    <property type="entry name" value="PPAT_arch"/>
</dbReference>
<evidence type="ECO:0000256" key="6">
    <source>
        <dbReference type="ARBA" id="ARBA00022993"/>
    </source>
</evidence>
<accession>A0A832STZ8</accession>
<dbReference type="Pfam" id="PF01467">
    <property type="entry name" value="CTP_transf_like"/>
    <property type="match status" value="1"/>
</dbReference>